<evidence type="ECO:0000313" key="2">
    <source>
        <dbReference type="Proteomes" id="UP000075884"/>
    </source>
</evidence>
<dbReference type="EnsemblMetazoa" id="ADIR009711-RA">
    <property type="protein sequence ID" value="ADIR009711-PA"/>
    <property type="gene ID" value="ADIR009711"/>
</dbReference>
<reference evidence="2" key="1">
    <citation type="submission" date="2013-03" db="EMBL/GenBank/DDBJ databases">
        <title>The Genome Sequence of Anopheles dirus WRAIR2.</title>
        <authorList>
            <consortium name="The Broad Institute Genomics Platform"/>
            <person name="Neafsey D.E."/>
            <person name="Walton C."/>
            <person name="Walker B."/>
            <person name="Young S.K."/>
            <person name="Zeng Q."/>
            <person name="Gargeya S."/>
            <person name="Fitzgerald M."/>
            <person name="Haas B."/>
            <person name="Abouelleil A."/>
            <person name="Allen A.W."/>
            <person name="Alvarado L."/>
            <person name="Arachchi H.M."/>
            <person name="Berlin A.M."/>
            <person name="Chapman S.B."/>
            <person name="Gainer-Dewar J."/>
            <person name="Goldberg J."/>
            <person name="Griggs A."/>
            <person name="Gujja S."/>
            <person name="Hansen M."/>
            <person name="Howarth C."/>
            <person name="Imamovic A."/>
            <person name="Ireland A."/>
            <person name="Larimer J."/>
            <person name="McCowan C."/>
            <person name="Murphy C."/>
            <person name="Pearson M."/>
            <person name="Poon T.W."/>
            <person name="Priest M."/>
            <person name="Roberts A."/>
            <person name="Saif S."/>
            <person name="Shea T."/>
            <person name="Sisk P."/>
            <person name="Sykes S."/>
            <person name="Wortman J."/>
            <person name="Nusbaum C."/>
            <person name="Birren B."/>
        </authorList>
    </citation>
    <scope>NUCLEOTIDE SEQUENCE [LARGE SCALE GENOMIC DNA]</scope>
    <source>
        <strain evidence="2">WRAIR2</strain>
    </source>
</reference>
<dbReference type="Proteomes" id="UP000075884">
    <property type="component" value="Unassembled WGS sequence"/>
</dbReference>
<keyword evidence="2" id="KW-1185">Reference proteome</keyword>
<accession>A0A182NPX6</accession>
<organism evidence="1 2">
    <name type="scientific">Anopheles dirus</name>
    <dbReference type="NCBI Taxonomy" id="7168"/>
    <lineage>
        <taxon>Eukaryota</taxon>
        <taxon>Metazoa</taxon>
        <taxon>Ecdysozoa</taxon>
        <taxon>Arthropoda</taxon>
        <taxon>Hexapoda</taxon>
        <taxon>Insecta</taxon>
        <taxon>Pterygota</taxon>
        <taxon>Neoptera</taxon>
        <taxon>Endopterygota</taxon>
        <taxon>Diptera</taxon>
        <taxon>Nematocera</taxon>
        <taxon>Culicoidea</taxon>
        <taxon>Culicidae</taxon>
        <taxon>Anophelinae</taxon>
        <taxon>Anopheles</taxon>
    </lineage>
</organism>
<protein>
    <submittedName>
        <fullName evidence="1">Uncharacterized protein</fullName>
    </submittedName>
</protein>
<reference evidence="1" key="2">
    <citation type="submission" date="2020-05" db="UniProtKB">
        <authorList>
            <consortium name="EnsemblMetazoa"/>
        </authorList>
    </citation>
    <scope>IDENTIFICATION</scope>
    <source>
        <strain evidence="1">WRAIR2</strain>
    </source>
</reference>
<dbReference type="VEuPathDB" id="VectorBase:ADIR009711"/>
<proteinExistence type="predicted"/>
<evidence type="ECO:0000313" key="1">
    <source>
        <dbReference type="EnsemblMetazoa" id="ADIR009711-PA"/>
    </source>
</evidence>
<sequence>HHELDIHFKAHTTIAADGRYIVRIPLRGELTQLGDSLEQARRRLFSLERKLSRHEPTYDEYRRFMRHYTKQEKKYARLIRRLLMPSSGHSTWTTYQWVQQRRKNYVCSDLMLNKRSSGEGCPYGNGLQTCRK</sequence>
<name>A0A182NPX6_9DIPT</name>
<dbReference type="AlphaFoldDB" id="A0A182NPX6"/>